<sequence>MAAEPDRFIDYARYTFADTWIPSTPWNAKTRGYMGDPRVILGIEDVRSVIADVTKELSARGLTTEELFSSRASDLSAITIRRFIACYVVSLTNPLDTIHSVNLRAGTPFELAWFLRWALGRIVRVVTEEESVAGAKGVIRQVKELQQRGLVEWTEYAMWREKERATGFPEKSINAFFSCLPCQLATLLNTLFELFSRLIAHHPTSSLIPCHIATLFGPLIFGLNPAASSVGVGTFVETHAAYVKEVAATRHLVLAWIRRQRALHDRLTGDFPWTLSEWIVDYPQQIMDPPHCAQIRIYLIHRTVRSYSPDLLATHREWVNDSWASWRALGEVKMTERHRIRLGMRSANTESAGFDELGLADEELTDRLRFDLGERAKQEVTMERASLLWTDFASPDGGFDRSPHALDESLALGHPVLDAHLAHWPAEREALCRKLVEGQKGLPAFEGEEVKIEEVVAQQAFVDCWADLLVGGGWMEEDELTYRRANWVMIEYDKKAGGSTMFVFEEHVPQEYQNALLTPPKKRHIFNRFPRHSVSKAQEHRQEEIAARLKKHQSKRVVSAGKLQTSQIGKPLPATPPPQIPSTSPRWMTTPPRSSVETGSPGRQQQDALMPSSDESPRSVRFLERVGRACGPRWEPSDSLEEGARLMRLGGTRMRDSPEARDSGRLTLGIRPLAHALSPIVVSEVPHRNSELSGFHVVSRDVSAMGKGQLGAAFQQRPQDLTLLKLSTPAWNSYDTGSPLSPISCQVATQELIGMSPHQVSRVIRHRPGDIDTAHQARSLHVEPEYFDNSPVPALPSKDETSMPRPDDSVSIIDSVYSADPPAPVFLGKPLPLPPRYRDSAQRDTLFSVIDEYTVDRNTTLVDGSTRDISVDSEAFQRFASHNNQTAPPSSQYRTDDEITFGSPDREDTFSTWDCQAQHSDDTIMGTTLEGTAVYDEAVYEPPPKLEDIEAIARQPSPGRYGHGTPLEFVDEVSEEDVEERR</sequence>
<feature type="compositionally biased region" description="Basic and acidic residues" evidence="1">
    <location>
        <begin position="797"/>
        <end position="806"/>
    </location>
</feature>
<feature type="compositionally biased region" description="Acidic residues" evidence="1">
    <location>
        <begin position="969"/>
        <end position="982"/>
    </location>
</feature>
<dbReference type="PANTHER" id="PTHR28093">
    <property type="entry name" value="MORPHOGENESIS-RELATED PROTEIN MSB1"/>
    <property type="match status" value="1"/>
</dbReference>
<dbReference type="Proteomes" id="UP000620104">
    <property type="component" value="Unassembled WGS sequence"/>
</dbReference>
<dbReference type="AlphaFoldDB" id="A0A8H3TRJ5"/>
<feature type="region of interest" description="Disordered" evidence="1">
    <location>
        <begin position="786"/>
        <end position="806"/>
    </location>
</feature>
<organism evidence="3 4">
    <name type="scientific">Naganishia liquefaciens</name>
    <dbReference type="NCBI Taxonomy" id="104408"/>
    <lineage>
        <taxon>Eukaryota</taxon>
        <taxon>Fungi</taxon>
        <taxon>Dikarya</taxon>
        <taxon>Basidiomycota</taxon>
        <taxon>Agaricomycotina</taxon>
        <taxon>Tremellomycetes</taxon>
        <taxon>Filobasidiales</taxon>
        <taxon>Filobasidiaceae</taxon>
        <taxon>Naganishia</taxon>
    </lineage>
</organism>
<evidence type="ECO:0000313" key="4">
    <source>
        <dbReference type="Proteomes" id="UP000620104"/>
    </source>
</evidence>
<feature type="region of interest" description="Disordered" evidence="1">
    <location>
        <begin position="955"/>
        <end position="982"/>
    </location>
</feature>
<feature type="region of interest" description="Disordered" evidence="1">
    <location>
        <begin position="548"/>
        <end position="619"/>
    </location>
</feature>
<gene>
    <name evidence="3" type="ORF">NliqN6_2297</name>
</gene>
<protein>
    <recommendedName>
        <fullName evidence="2">Meiotically up-regulated protein Msb1/Mug8 domain-containing protein</fullName>
    </recommendedName>
</protein>
<evidence type="ECO:0000256" key="1">
    <source>
        <dbReference type="SAM" id="MobiDB-lite"/>
    </source>
</evidence>
<feature type="domain" description="Meiotically up-regulated protein Msb1/Mug8" evidence="2">
    <location>
        <begin position="145"/>
        <end position="311"/>
    </location>
</feature>
<dbReference type="Pfam" id="PF08101">
    <property type="entry name" value="Msb1-Mug8_dom"/>
    <property type="match status" value="1"/>
</dbReference>
<dbReference type="EMBL" id="BLZA01000016">
    <property type="protein sequence ID" value="GHJ85895.1"/>
    <property type="molecule type" value="Genomic_DNA"/>
</dbReference>
<dbReference type="OrthoDB" id="3362494at2759"/>
<evidence type="ECO:0000313" key="3">
    <source>
        <dbReference type="EMBL" id="GHJ85895.1"/>
    </source>
</evidence>
<reference evidence="3" key="1">
    <citation type="submission" date="2020-07" db="EMBL/GenBank/DDBJ databases">
        <title>Draft Genome Sequence of a Deep-Sea Yeast, Naganishia (Cryptococcus) liquefaciens strain N6.</title>
        <authorList>
            <person name="Han Y.W."/>
            <person name="Kajitani R."/>
            <person name="Morimoto H."/>
            <person name="Parhat M."/>
            <person name="Tsubouchi H."/>
            <person name="Bakenova O."/>
            <person name="Ogata M."/>
            <person name="Argunhan B."/>
            <person name="Aoki R."/>
            <person name="Kajiwara S."/>
            <person name="Itoh T."/>
            <person name="Iwasaki H."/>
        </authorList>
    </citation>
    <scope>NUCLEOTIDE SEQUENCE</scope>
    <source>
        <strain evidence="3">N6</strain>
    </source>
</reference>
<comment type="caution">
    <text evidence="3">The sequence shown here is derived from an EMBL/GenBank/DDBJ whole genome shotgun (WGS) entry which is preliminary data.</text>
</comment>
<accession>A0A8H3TRJ5</accession>
<name>A0A8H3TRJ5_9TREE</name>
<dbReference type="InterPro" id="IPR012965">
    <property type="entry name" value="Msb1/Mug8_dom"/>
</dbReference>
<dbReference type="PANTHER" id="PTHR28093:SF1">
    <property type="entry name" value="MORPHOGENESIS-RELATED PROTEIN MSB1"/>
    <property type="match status" value="1"/>
</dbReference>
<dbReference type="InterPro" id="IPR037508">
    <property type="entry name" value="Msb1/Mug8"/>
</dbReference>
<keyword evidence="4" id="KW-1185">Reference proteome</keyword>
<proteinExistence type="predicted"/>
<evidence type="ECO:0000259" key="2">
    <source>
        <dbReference type="Pfam" id="PF08101"/>
    </source>
</evidence>
<feature type="compositionally biased region" description="Polar residues" evidence="1">
    <location>
        <begin position="581"/>
        <end position="607"/>
    </location>
</feature>